<keyword evidence="4" id="KW-0460">Magnesium</keyword>
<evidence type="ECO:0000256" key="2">
    <source>
        <dbReference type="ARBA" id="ARBA00022723"/>
    </source>
</evidence>
<reference evidence="5 6" key="1">
    <citation type="submission" date="2015-09" db="EMBL/GenBank/DDBJ databases">
        <authorList>
            <consortium name="Pathogen Informatics"/>
        </authorList>
    </citation>
    <scope>NUCLEOTIDE SEQUENCE [LARGE SCALE GENOMIC DNA]</scope>
    <source>
        <strain evidence="5 6">2789STDY5608863</strain>
    </source>
</reference>
<dbReference type="PANTHER" id="PTHR46470:SF2">
    <property type="entry name" value="GLYCERALDEHYDE 3-PHOSPHATE PHOSPHATASE"/>
    <property type="match status" value="1"/>
</dbReference>
<evidence type="ECO:0000313" key="5">
    <source>
        <dbReference type="EMBL" id="CUM90019.1"/>
    </source>
</evidence>
<dbReference type="SFLD" id="SFLDG01129">
    <property type="entry name" value="C1.5:_HAD__Beta-PGM__Phosphata"/>
    <property type="match status" value="1"/>
</dbReference>
<dbReference type="AlphaFoldDB" id="A0A173SK15"/>
<name>A0A173SK15_9FIRM</name>
<dbReference type="EMBL" id="CYXV01000005">
    <property type="protein sequence ID" value="CUM90019.1"/>
    <property type="molecule type" value="Genomic_DNA"/>
</dbReference>
<dbReference type="SUPFAM" id="SSF56784">
    <property type="entry name" value="HAD-like"/>
    <property type="match status" value="1"/>
</dbReference>
<dbReference type="EC" id="3.-.-.-" evidence="5"/>
<comment type="cofactor">
    <cofactor evidence="1">
        <name>Mg(2+)</name>
        <dbReference type="ChEBI" id="CHEBI:18420"/>
    </cofactor>
</comment>
<dbReference type="InterPro" id="IPR006439">
    <property type="entry name" value="HAD-SF_hydro_IA"/>
</dbReference>
<dbReference type="GO" id="GO:0044281">
    <property type="term" value="P:small molecule metabolic process"/>
    <property type="evidence" value="ECO:0007669"/>
    <property type="project" value="UniProtKB-ARBA"/>
</dbReference>
<organism evidence="5 6">
    <name type="scientific">Roseburia faecis</name>
    <dbReference type="NCBI Taxonomy" id="301302"/>
    <lineage>
        <taxon>Bacteria</taxon>
        <taxon>Bacillati</taxon>
        <taxon>Bacillota</taxon>
        <taxon>Clostridia</taxon>
        <taxon>Lachnospirales</taxon>
        <taxon>Lachnospiraceae</taxon>
        <taxon>Roseburia</taxon>
    </lineage>
</organism>
<dbReference type="GO" id="GO:0046872">
    <property type="term" value="F:metal ion binding"/>
    <property type="evidence" value="ECO:0007669"/>
    <property type="project" value="UniProtKB-KW"/>
</dbReference>
<dbReference type="InterPro" id="IPR051400">
    <property type="entry name" value="HAD-like_hydrolase"/>
</dbReference>
<gene>
    <name evidence="5" type="primary">yfnB</name>
    <name evidence="5" type="ORF">ERS852420_01397</name>
</gene>
<dbReference type="RefSeq" id="WP_082424098.1">
    <property type="nucleotide sequence ID" value="NZ_CP184331.1"/>
</dbReference>
<accession>A0A173SK15</accession>
<dbReference type="Gene3D" id="1.10.150.240">
    <property type="entry name" value="Putative phosphatase, domain 2"/>
    <property type="match status" value="1"/>
</dbReference>
<evidence type="ECO:0000256" key="3">
    <source>
        <dbReference type="ARBA" id="ARBA00022801"/>
    </source>
</evidence>
<dbReference type="Gene3D" id="3.40.50.1000">
    <property type="entry name" value="HAD superfamily/HAD-like"/>
    <property type="match status" value="1"/>
</dbReference>
<dbReference type="InterPro" id="IPR023214">
    <property type="entry name" value="HAD_sf"/>
</dbReference>
<dbReference type="Proteomes" id="UP000095495">
    <property type="component" value="Unassembled WGS sequence"/>
</dbReference>
<evidence type="ECO:0000256" key="1">
    <source>
        <dbReference type="ARBA" id="ARBA00001946"/>
    </source>
</evidence>
<dbReference type="SFLD" id="SFLDS00003">
    <property type="entry name" value="Haloacid_Dehalogenase"/>
    <property type="match status" value="1"/>
</dbReference>
<keyword evidence="3 5" id="KW-0378">Hydrolase</keyword>
<evidence type="ECO:0000313" key="6">
    <source>
        <dbReference type="Proteomes" id="UP000095495"/>
    </source>
</evidence>
<dbReference type="Pfam" id="PF00702">
    <property type="entry name" value="Hydrolase"/>
    <property type="match status" value="1"/>
</dbReference>
<proteinExistence type="predicted"/>
<dbReference type="InterPro" id="IPR023198">
    <property type="entry name" value="PGP-like_dom2"/>
</dbReference>
<protein>
    <submittedName>
        <fullName evidence="5">Putative HAD-hydrolase yfnB</fullName>
        <ecNumber evidence="5">3.-.-.-</ecNumber>
    </submittedName>
</protein>
<dbReference type="InterPro" id="IPR036412">
    <property type="entry name" value="HAD-like_sf"/>
</dbReference>
<dbReference type="PANTHER" id="PTHR46470">
    <property type="entry name" value="N-ACYLNEURAMINATE-9-PHOSPHATASE"/>
    <property type="match status" value="1"/>
</dbReference>
<sequence>MGEYLQEAVLPVQYDNYVFDLYGTLVDIHTEEDFPNLWEKLALFFGYYGAVYEPEELQGRYAALVSDYEHALKKTLEEDRHYAHEASPEIEIGEVFKKLYQEKGIMADKELAIHTGQFFRVLSTDYVRLYPGTKQMLASLKKIGKKVYLLSNAQRIFTAYEMNVLGITPFFDDILISSDYQTKKPDERFFHILLERHKLDVTRSLYIGNDSRCDVGGAKGVGMQVFYVNSNISPKNDDGKEADYIVENFCAWKEVTI</sequence>
<dbReference type="NCBIfam" id="TIGR01509">
    <property type="entry name" value="HAD-SF-IA-v3"/>
    <property type="match status" value="1"/>
</dbReference>
<dbReference type="GO" id="GO:0016791">
    <property type="term" value="F:phosphatase activity"/>
    <property type="evidence" value="ECO:0007669"/>
    <property type="project" value="TreeGrafter"/>
</dbReference>
<keyword evidence="2" id="KW-0479">Metal-binding</keyword>
<evidence type="ECO:0000256" key="4">
    <source>
        <dbReference type="ARBA" id="ARBA00022842"/>
    </source>
</evidence>
<dbReference type="PRINTS" id="PR00413">
    <property type="entry name" value="HADHALOGNASE"/>
</dbReference>